<evidence type="ECO:0000313" key="2">
    <source>
        <dbReference type="Proteomes" id="UP000187012"/>
    </source>
</evidence>
<evidence type="ECO:0000313" key="1">
    <source>
        <dbReference type="EMBL" id="SIT35856.1"/>
    </source>
</evidence>
<reference evidence="1 2" key="1">
    <citation type="submission" date="2016-12" db="EMBL/GenBank/DDBJ databases">
        <authorList>
            <person name="Song W.-J."/>
            <person name="Kurnit D.M."/>
        </authorList>
    </citation>
    <scope>NUCLEOTIDE SEQUENCE [LARGE SCALE GENOMIC DNA]</scope>
    <source>
        <strain evidence="1 2">STM7296</strain>
    </source>
</reference>
<name>A0A1N7RL54_9BURK</name>
<organism evidence="1 2">
    <name type="scientific">Paraburkholderia ribeironis</name>
    <dbReference type="NCBI Taxonomy" id="1247936"/>
    <lineage>
        <taxon>Bacteria</taxon>
        <taxon>Pseudomonadati</taxon>
        <taxon>Pseudomonadota</taxon>
        <taxon>Betaproteobacteria</taxon>
        <taxon>Burkholderiales</taxon>
        <taxon>Burkholderiaceae</taxon>
        <taxon>Paraburkholderia</taxon>
    </lineage>
</organism>
<sequence>MCWVSHRFALELVGCKPTYANADDTAFRAQTHGIAVQSKHYDEARRRAANWHTTCPIRCKSL</sequence>
<dbReference type="AlphaFoldDB" id="A0A1N7RL54"/>
<dbReference type="Proteomes" id="UP000187012">
    <property type="component" value="Unassembled WGS sequence"/>
</dbReference>
<dbReference type="EMBL" id="CYGX02000005">
    <property type="protein sequence ID" value="SIT35856.1"/>
    <property type="molecule type" value="Genomic_DNA"/>
</dbReference>
<accession>A0A1N7RL54</accession>
<proteinExistence type="predicted"/>
<protein>
    <submittedName>
        <fullName evidence="1">Uncharacterized protein</fullName>
    </submittedName>
</protein>
<keyword evidence="2" id="KW-1185">Reference proteome</keyword>
<dbReference type="STRING" id="1247936.BN2475_50262"/>
<gene>
    <name evidence="1" type="ORF">BN2475_50262</name>
</gene>